<dbReference type="Gene3D" id="3.30.40.10">
    <property type="entry name" value="Zinc/RING finger domain, C3HC4 (zinc finger)"/>
    <property type="match status" value="1"/>
</dbReference>
<evidence type="ECO:0000256" key="2">
    <source>
        <dbReference type="ARBA" id="ARBA00022771"/>
    </source>
</evidence>
<dbReference type="GO" id="GO:0000785">
    <property type="term" value="C:chromatin"/>
    <property type="evidence" value="ECO:0007669"/>
    <property type="project" value="TreeGrafter"/>
</dbReference>
<keyword evidence="1" id="KW-0479">Metal-binding</keyword>
<dbReference type="HOGENOM" id="CLU_634550_0_0_1"/>
<sequence>MSALSTNPNISKLGEFRHDNGPGVLQKIDDEVLNLVRKALEINDLLFVVLIYNLVLPNPTPSRLYEPHPVAHSLQWLRKILAISKLSDKTRSFLSVLLKEIYQDWIQTNREETRKLEDLLTTFLNLDSLDLQRALGKASGTLSQTFFLYLDGEVKHQCLPSTGIEDASWTTTIPGSPRQTSHMEQLDVAPDTPRSRSILKLLHGSREALSSRDLPDGLGLWINQDLHESEARSLIVDVTSQLKKHNKLEVRVGATSAAWGINSHFAVTIERWIVWSRLEIVGGCKTISSEKVLDSIISRMASSCDAAIDVIDTPLVIRIDLFEPFSKSRIFDIPVRGEDCSHYDAFDLDVFLETRSETCLTGRLTRNDWRCPICFSDCTPGKLVKDEFLVKVREHLEATGQLNTRSIIVDHAGNWQRVVDNAVDAIDLDVET</sequence>
<dbReference type="STRING" id="1043003.A0A074VIS3"/>
<dbReference type="EMBL" id="KL584906">
    <property type="protein sequence ID" value="KEQ57507.1"/>
    <property type="molecule type" value="Genomic_DNA"/>
</dbReference>
<accession>A0A074VIS3</accession>
<evidence type="ECO:0000256" key="1">
    <source>
        <dbReference type="ARBA" id="ARBA00022723"/>
    </source>
</evidence>
<dbReference type="AlphaFoldDB" id="A0A074VIS3"/>
<protein>
    <recommendedName>
        <fullName evidence="5">SP-RING-type domain-containing protein</fullName>
    </recommendedName>
</protein>
<keyword evidence="7" id="KW-1185">Reference proteome</keyword>
<dbReference type="GO" id="GO:0061665">
    <property type="term" value="F:SUMO ligase activity"/>
    <property type="evidence" value="ECO:0007669"/>
    <property type="project" value="TreeGrafter"/>
</dbReference>
<dbReference type="InterPro" id="IPR013083">
    <property type="entry name" value="Znf_RING/FYVE/PHD"/>
</dbReference>
<dbReference type="InterPro" id="IPR004181">
    <property type="entry name" value="Znf_MIZ"/>
</dbReference>
<organism evidence="6 7">
    <name type="scientific">Aureobasidium melanogenum (strain CBS 110374)</name>
    <name type="common">Aureobasidium pullulans var. melanogenum</name>
    <dbReference type="NCBI Taxonomy" id="1043003"/>
    <lineage>
        <taxon>Eukaryota</taxon>
        <taxon>Fungi</taxon>
        <taxon>Dikarya</taxon>
        <taxon>Ascomycota</taxon>
        <taxon>Pezizomycotina</taxon>
        <taxon>Dothideomycetes</taxon>
        <taxon>Dothideomycetidae</taxon>
        <taxon>Dothideales</taxon>
        <taxon>Saccotheciaceae</taxon>
        <taxon>Aureobasidium</taxon>
    </lineage>
</organism>
<dbReference type="Pfam" id="PF02891">
    <property type="entry name" value="zf-MIZ"/>
    <property type="match status" value="1"/>
</dbReference>
<evidence type="ECO:0000256" key="3">
    <source>
        <dbReference type="ARBA" id="ARBA00022833"/>
    </source>
</evidence>
<dbReference type="Proteomes" id="UP000030672">
    <property type="component" value="Unassembled WGS sequence"/>
</dbReference>
<proteinExistence type="predicted"/>
<dbReference type="RefSeq" id="XP_040874531.1">
    <property type="nucleotide sequence ID" value="XM_041029038.1"/>
</dbReference>
<dbReference type="PROSITE" id="PS51044">
    <property type="entry name" value="ZF_SP_RING"/>
    <property type="match status" value="1"/>
</dbReference>
<evidence type="ECO:0000313" key="6">
    <source>
        <dbReference type="EMBL" id="KEQ57507.1"/>
    </source>
</evidence>
<evidence type="ECO:0000259" key="5">
    <source>
        <dbReference type="PROSITE" id="PS51044"/>
    </source>
</evidence>
<dbReference type="GeneID" id="63922411"/>
<reference evidence="6 7" key="1">
    <citation type="journal article" date="2014" name="BMC Genomics">
        <title>Genome sequencing of four Aureobasidium pullulans varieties: biotechnological potential, stress tolerance, and description of new species.</title>
        <authorList>
            <person name="Gostin Ar C."/>
            <person name="Ohm R.A."/>
            <person name="Kogej T."/>
            <person name="Sonjak S."/>
            <person name="Turk M."/>
            <person name="Zajc J."/>
            <person name="Zalar P."/>
            <person name="Grube M."/>
            <person name="Sun H."/>
            <person name="Han J."/>
            <person name="Sharma A."/>
            <person name="Chiniquy J."/>
            <person name="Ngan C.Y."/>
            <person name="Lipzen A."/>
            <person name="Barry K."/>
            <person name="Grigoriev I.V."/>
            <person name="Gunde-Cimerman N."/>
        </authorList>
    </citation>
    <scope>NUCLEOTIDE SEQUENCE [LARGE SCALE GENOMIC DNA]</scope>
    <source>
        <strain evidence="6 7">CBS 110374</strain>
    </source>
</reference>
<name>A0A074VIS3_AURM1</name>
<evidence type="ECO:0000313" key="7">
    <source>
        <dbReference type="Proteomes" id="UP000030672"/>
    </source>
</evidence>
<keyword evidence="3" id="KW-0862">Zinc</keyword>
<dbReference type="GO" id="GO:0016925">
    <property type="term" value="P:protein sumoylation"/>
    <property type="evidence" value="ECO:0007669"/>
    <property type="project" value="TreeGrafter"/>
</dbReference>
<feature type="domain" description="SP-RING-type" evidence="5">
    <location>
        <begin position="306"/>
        <end position="401"/>
    </location>
</feature>
<keyword evidence="2 4" id="KW-0863">Zinc-finger</keyword>
<evidence type="ECO:0000256" key="4">
    <source>
        <dbReference type="PROSITE-ProRule" id="PRU00452"/>
    </source>
</evidence>
<dbReference type="PANTHER" id="PTHR10782">
    <property type="entry name" value="ZINC FINGER MIZ DOMAIN-CONTAINING PROTEIN"/>
    <property type="match status" value="1"/>
</dbReference>
<dbReference type="GO" id="GO:0008270">
    <property type="term" value="F:zinc ion binding"/>
    <property type="evidence" value="ECO:0007669"/>
    <property type="project" value="UniProtKB-KW"/>
</dbReference>
<gene>
    <name evidence="6" type="ORF">M437DRAFT_89364</name>
</gene>
<dbReference type="PANTHER" id="PTHR10782:SF4">
    <property type="entry name" value="TONALLI, ISOFORM E"/>
    <property type="match status" value="1"/>
</dbReference>